<dbReference type="SMART" id="SM00355">
    <property type="entry name" value="ZnF_C2H2"/>
    <property type="match status" value="7"/>
</dbReference>
<dbReference type="OrthoDB" id="427030at2759"/>
<protein>
    <submittedName>
        <fullName evidence="9">Zinc finger protein 322</fullName>
    </submittedName>
</protein>
<feature type="compositionally biased region" description="Basic and acidic residues" evidence="6">
    <location>
        <begin position="311"/>
        <end position="323"/>
    </location>
</feature>
<sequence>MHPPEATTTMMYDVSRFQTLFVVEDANKKAEDEDEDGLDQEEEMEDLICHVSQEMYDEELALEREEQEFEERNLGNLEWPKALQSFACLRCPESFSSRKELAAHRRQLHHGQTSARKPPTVLTCEICGKLFHRNNALMNHMNSHTDQRNYPCPQCPARFVQSCNRDRHVRDTHLKEYLYPCTEVGCHRRYQQRRERDQHVKTVHRQERDLVCSQCQATFSHPVNYKKHLASHNSVKSFSCHICKKLFGRQENRDVHLFVHSLCKAYVCCVCGADYMRRQQLIRHSAASGHVNEKIVRQKPQFSAAFSQKSKGKEVQTEGEKVDLLGNGSFPGEEDLKELKEEEEELLEEFI</sequence>
<proteinExistence type="predicted"/>
<dbReference type="Pfam" id="PF00096">
    <property type="entry name" value="zf-C2H2"/>
    <property type="match status" value="3"/>
</dbReference>
<dbReference type="OMA" id="TRKPYIC"/>
<evidence type="ECO:0000313" key="8">
    <source>
        <dbReference type="Proteomes" id="UP001652661"/>
    </source>
</evidence>
<feature type="domain" description="C2H2-type" evidence="7">
    <location>
        <begin position="266"/>
        <end position="295"/>
    </location>
</feature>
<dbReference type="InterPro" id="IPR036236">
    <property type="entry name" value="Znf_C2H2_sf"/>
</dbReference>
<evidence type="ECO:0000256" key="4">
    <source>
        <dbReference type="ARBA" id="ARBA00022833"/>
    </source>
</evidence>
<keyword evidence="4" id="KW-0862">Zinc</keyword>
<dbReference type="GO" id="GO:0005634">
    <property type="term" value="C:nucleus"/>
    <property type="evidence" value="ECO:0007669"/>
    <property type="project" value="UniProtKB-ARBA"/>
</dbReference>
<keyword evidence="2" id="KW-0677">Repeat</keyword>
<dbReference type="PROSITE" id="PS00028">
    <property type="entry name" value="ZINC_FINGER_C2H2_1"/>
    <property type="match status" value="7"/>
</dbReference>
<feature type="domain" description="C2H2-type" evidence="7">
    <location>
        <begin position="238"/>
        <end position="265"/>
    </location>
</feature>
<name>A0A6P4I7L7_DROKI</name>
<dbReference type="GO" id="GO:0045944">
    <property type="term" value="P:positive regulation of transcription by RNA polymerase II"/>
    <property type="evidence" value="ECO:0007669"/>
    <property type="project" value="UniProtKB-ARBA"/>
</dbReference>
<evidence type="ECO:0000256" key="6">
    <source>
        <dbReference type="SAM" id="MobiDB-lite"/>
    </source>
</evidence>
<dbReference type="InterPro" id="IPR013087">
    <property type="entry name" value="Znf_C2H2_type"/>
</dbReference>
<dbReference type="Proteomes" id="UP001652661">
    <property type="component" value="Chromosome X"/>
</dbReference>
<organism evidence="8 9">
    <name type="scientific">Drosophila kikkawai</name>
    <name type="common">Fruit fly</name>
    <dbReference type="NCBI Taxonomy" id="30033"/>
    <lineage>
        <taxon>Eukaryota</taxon>
        <taxon>Metazoa</taxon>
        <taxon>Ecdysozoa</taxon>
        <taxon>Arthropoda</taxon>
        <taxon>Hexapoda</taxon>
        <taxon>Insecta</taxon>
        <taxon>Pterygota</taxon>
        <taxon>Neoptera</taxon>
        <taxon>Endopterygota</taxon>
        <taxon>Diptera</taxon>
        <taxon>Brachycera</taxon>
        <taxon>Muscomorpha</taxon>
        <taxon>Ephydroidea</taxon>
        <taxon>Drosophilidae</taxon>
        <taxon>Drosophila</taxon>
        <taxon>Sophophora</taxon>
    </lineage>
</organism>
<dbReference type="GO" id="GO:0008270">
    <property type="term" value="F:zinc ion binding"/>
    <property type="evidence" value="ECO:0007669"/>
    <property type="project" value="UniProtKB-KW"/>
</dbReference>
<dbReference type="SUPFAM" id="SSF57667">
    <property type="entry name" value="beta-beta-alpha zinc fingers"/>
    <property type="match status" value="2"/>
</dbReference>
<evidence type="ECO:0000256" key="2">
    <source>
        <dbReference type="ARBA" id="ARBA00022737"/>
    </source>
</evidence>
<reference evidence="9" key="1">
    <citation type="submission" date="2025-08" db="UniProtKB">
        <authorList>
            <consortium name="RefSeq"/>
        </authorList>
    </citation>
    <scope>IDENTIFICATION</scope>
    <source>
        <strain evidence="9">14028-0561.14</strain>
        <tissue evidence="9">Whole fly</tissue>
    </source>
</reference>
<evidence type="ECO:0000313" key="9">
    <source>
        <dbReference type="RefSeq" id="XP_017024155.1"/>
    </source>
</evidence>
<evidence type="ECO:0000256" key="3">
    <source>
        <dbReference type="ARBA" id="ARBA00022771"/>
    </source>
</evidence>
<dbReference type="GeneID" id="108076010"/>
<feature type="region of interest" description="Disordered" evidence="6">
    <location>
        <begin position="307"/>
        <end position="333"/>
    </location>
</feature>
<feature type="domain" description="C2H2-type" evidence="7">
    <location>
        <begin position="179"/>
        <end position="209"/>
    </location>
</feature>
<evidence type="ECO:0000259" key="7">
    <source>
        <dbReference type="PROSITE" id="PS50157"/>
    </source>
</evidence>
<keyword evidence="3 5" id="KW-0863">Zinc-finger</keyword>
<feature type="domain" description="C2H2-type" evidence="7">
    <location>
        <begin position="150"/>
        <end position="178"/>
    </location>
</feature>
<feature type="domain" description="C2H2-type" evidence="7">
    <location>
        <begin position="86"/>
        <end position="114"/>
    </location>
</feature>
<dbReference type="RefSeq" id="XP_017024155.1">
    <property type="nucleotide sequence ID" value="XM_017168666.3"/>
</dbReference>
<keyword evidence="1" id="KW-0479">Metal-binding</keyword>
<dbReference type="Gene3D" id="3.30.160.60">
    <property type="entry name" value="Classic Zinc Finger"/>
    <property type="match status" value="4"/>
</dbReference>
<keyword evidence="8" id="KW-1185">Reference proteome</keyword>
<accession>A0A6P4I7L7</accession>
<dbReference type="InterPro" id="IPR050329">
    <property type="entry name" value="GLI_C2H2-zinc-finger"/>
</dbReference>
<evidence type="ECO:0000256" key="5">
    <source>
        <dbReference type="PROSITE-ProRule" id="PRU00042"/>
    </source>
</evidence>
<gene>
    <name evidence="9" type="primary">LOC108076010</name>
</gene>
<feature type="domain" description="C2H2-type" evidence="7">
    <location>
        <begin position="210"/>
        <end position="237"/>
    </location>
</feature>
<dbReference type="GO" id="GO:0000981">
    <property type="term" value="F:DNA-binding transcription factor activity, RNA polymerase II-specific"/>
    <property type="evidence" value="ECO:0007669"/>
    <property type="project" value="TreeGrafter"/>
</dbReference>
<evidence type="ECO:0000256" key="1">
    <source>
        <dbReference type="ARBA" id="ARBA00022723"/>
    </source>
</evidence>
<dbReference type="GO" id="GO:0000978">
    <property type="term" value="F:RNA polymerase II cis-regulatory region sequence-specific DNA binding"/>
    <property type="evidence" value="ECO:0007669"/>
    <property type="project" value="TreeGrafter"/>
</dbReference>
<dbReference type="PANTHER" id="PTHR19818:SF139">
    <property type="entry name" value="PAIR-RULE PROTEIN ODD-PAIRED"/>
    <property type="match status" value="1"/>
</dbReference>
<dbReference type="PANTHER" id="PTHR19818">
    <property type="entry name" value="ZINC FINGER PROTEIN ZIC AND GLI"/>
    <property type="match status" value="1"/>
</dbReference>
<dbReference type="PROSITE" id="PS50157">
    <property type="entry name" value="ZINC_FINGER_C2H2_2"/>
    <property type="match status" value="7"/>
</dbReference>
<feature type="domain" description="C2H2-type" evidence="7">
    <location>
        <begin position="122"/>
        <end position="149"/>
    </location>
</feature>
<dbReference type="AlphaFoldDB" id="A0A6P4I7L7"/>